<protein>
    <submittedName>
        <fullName evidence="2">2-iminobutanoate/2-iminopropanoate deaminase</fullName>
    </submittedName>
</protein>
<dbReference type="SUPFAM" id="SSF55298">
    <property type="entry name" value="YjgF-like"/>
    <property type="match status" value="1"/>
</dbReference>
<comment type="similarity">
    <text evidence="1">Belongs to the RutC family.</text>
</comment>
<evidence type="ECO:0000256" key="1">
    <source>
        <dbReference type="ARBA" id="ARBA00010552"/>
    </source>
</evidence>
<dbReference type="InterPro" id="IPR006175">
    <property type="entry name" value="YjgF/YER057c/UK114"/>
</dbReference>
<dbReference type="CDD" id="cd00448">
    <property type="entry name" value="YjgF_YER057c_UK114_family"/>
    <property type="match status" value="1"/>
</dbReference>
<dbReference type="GO" id="GO:0005829">
    <property type="term" value="C:cytosol"/>
    <property type="evidence" value="ECO:0007669"/>
    <property type="project" value="TreeGrafter"/>
</dbReference>
<proteinExistence type="inferred from homology"/>
<dbReference type="InterPro" id="IPR035959">
    <property type="entry name" value="RutC-like_sf"/>
</dbReference>
<gene>
    <name evidence="2" type="ORF">EV210_11357</name>
</gene>
<accession>A0A4R1PWD4</accession>
<keyword evidence="3" id="KW-1185">Reference proteome</keyword>
<dbReference type="Gene3D" id="3.30.1330.40">
    <property type="entry name" value="RutC-like"/>
    <property type="match status" value="1"/>
</dbReference>
<reference evidence="2 3" key="1">
    <citation type="submission" date="2019-03" db="EMBL/GenBank/DDBJ databases">
        <title>Genomic Encyclopedia of Type Strains, Phase IV (KMG-IV): sequencing the most valuable type-strain genomes for metagenomic binning, comparative biology and taxonomic classification.</title>
        <authorList>
            <person name="Goeker M."/>
        </authorList>
    </citation>
    <scope>NUCLEOTIDE SEQUENCE [LARGE SCALE GENOMIC DNA]</scope>
    <source>
        <strain evidence="2 3">DSM 15969</strain>
    </source>
</reference>
<dbReference type="Proteomes" id="UP000295063">
    <property type="component" value="Unassembled WGS sequence"/>
</dbReference>
<comment type="caution">
    <text evidence="2">The sequence shown here is derived from an EMBL/GenBank/DDBJ whole genome shotgun (WGS) entry which is preliminary data.</text>
</comment>
<dbReference type="NCBIfam" id="TIGR00004">
    <property type="entry name" value="Rid family detoxifying hydrolase"/>
    <property type="match status" value="1"/>
</dbReference>
<name>A0A4R1PWD4_9FIRM</name>
<evidence type="ECO:0000313" key="3">
    <source>
        <dbReference type="Proteomes" id="UP000295063"/>
    </source>
</evidence>
<dbReference type="FunFam" id="3.30.1330.40:FF:000001">
    <property type="entry name" value="L-PSP family endoribonuclease"/>
    <property type="match status" value="1"/>
</dbReference>
<dbReference type="GO" id="GO:0019239">
    <property type="term" value="F:deaminase activity"/>
    <property type="evidence" value="ECO:0007669"/>
    <property type="project" value="TreeGrafter"/>
</dbReference>
<dbReference type="RefSeq" id="WP_243650613.1">
    <property type="nucleotide sequence ID" value="NZ_DAMAKO010000014.1"/>
</dbReference>
<dbReference type="EMBL" id="SLUI01000013">
    <property type="protein sequence ID" value="TCL35217.1"/>
    <property type="molecule type" value="Genomic_DNA"/>
</dbReference>
<organism evidence="2 3">
    <name type="scientific">Anaerospora hongkongensis</name>
    <dbReference type="NCBI Taxonomy" id="244830"/>
    <lineage>
        <taxon>Bacteria</taxon>
        <taxon>Bacillati</taxon>
        <taxon>Bacillota</taxon>
        <taxon>Negativicutes</taxon>
        <taxon>Selenomonadales</taxon>
        <taxon>Sporomusaceae</taxon>
        <taxon>Anaerospora</taxon>
    </lineage>
</organism>
<dbReference type="PANTHER" id="PTHR11803:SF58">
    <property type="entry name" value="PROTEIN HMF1-RELATED"/>
    <property type="match status" value="1"/>
</dbReference>
<sequence>MSRTAYSAEGAVAVGPYSHAVDSGELIYFSGQTPIDPATGQLAAGNIARQTEQCFCNLFHVLAAAGLTADNIVKVNVFLTDMADFQAMNQVYAKQFQAPYPARTTIGVAALPLGACVEIEMIACKTMKSGE</sequence>
<dbReference type="Pfam" id="PF01042">
    <property type="entry name" value="Ribonuc_L-PSP"/>
    <property type="match status" value="1"/>
</dbReference>
<dbReference type="AlphaFoldDB" id="A0A4R1PWD4"/>
<dbReference type="PANTHER" id="PTHR11803">
    <property type="entry name" value="2-IMINOBUTANOATE/2-IMINOPROPANOATE DEAMINASE RIDA"/>
    <property type="match status" value="1"/>
</dbReference>
<evidence type="ECO:0000313" key="2">
    <source>
        <dbReference type="EMBL" id="TCL35217.1"/>
    </source>
</evidence>
<dbReference type="InterPro" id="IPR006056">
    <property type="entry name" value="RidA"/>
</dbReference>